<proteinExistence type="predicted"/>
<gene>
    <name evidence="1" type="ORF">HNR68_003462</name>
</gene>
<dbReference type="AlphaFoldDB" id="A0A853AJK2"/>
<dbReference type="SUPFAM" id="SSF51726">
    <property type="entry name" value="UROD/MetE-like"/>
    <property type="match status" value="1"/>
</dbReference>
<comment type="caution">
    <text evidence="1">The sequence shown here is derived from an EMBL/GenBank/DDBJ whole genome shotgun (WGS) entry which is preliminary data.</text>
</comment>
<sequence>MASPHGRRVHLVGSLPRSVAPDAASGVRWALHHAGAAELDALPSDVDPDWILTYLLSRAAVPAFEVVKHGDGSCYAQLPVHRVRPGHRLTVDDVALGRPRVADAAVAARRELGVAPPVQISVPSPVDLAVFTVGVAQLPRVLTVYEQMVCSEVASIAERHGAAVTFQLESPAVLYAMQRVPGAARPAAARVLAHQLSRVITAVPRSTRWTLHLCYGDLGHRALFRPAGLRHAVLVVNALAARLRTTGHRVPAVHVPMAHGDQPPPSSASAYVPLRDLVRGIDVIAGCVDEHHPGLSARALRHTEAALGQPVAGVAAACGLGRRTEEEARLNVELAGRLAQLGPVRLPAAV</sequence>
<accession>A0A853AJK2</accession>
<evidence type="ECO:0000313" key="2">
    <source>
        <dbReference type="Proteomes" id="UP000587002"/>
    </source>
</evidence>
<dbReference type="Gene3D" id="3.20.20.210">
    <property type="match status" value="1"/>
</dbReference>
<evidence type="ECO:0000313" key="1">
    <source>
        <dbReference type="EMBL" id="NYI84832.1"/>
    </source>
</evidence>
<dbReference type="InterPro" id="IPR038071">
    <property type="entry name" value="UROD/MetE-like_sf"/>
</dbReference>
<dbReference type="Proteomes" id="UP000587002">
    <property type="component" value="Unassembled WGS sequence"/>
</dbReference>
<reference evidence="1 2" key="1">
    <citation type="submission" date="2020-07" db="EMBL/GenBank/DDBJ databases">
        <title>Sequencing the genomes of 1000 actinobacteria strains.</title>
        <authorList>
            <person name="Klenk H.-P."/>
        </authorList>
    </citation>
    <scope>NUCLEOTIDE SEQUENCE [LARGE SCALE GENOMIC DNA]</scope>
    <source>
        <strain evidence="1 2">DSM 44065</strain>
    </source>
</reference>
<name>A0A853AJK2_9PSEU</name>
<keyword evidence="2" id="KW-1185">Reference proteome</keyword>
<dbReference type="RefSeq" id="WP_179722415.1">
    <property type="nucleotide sequence ID" value="NZ_BAABFH010000001.1"/>
</dbReference>
<protein>
    <submittedName>
        <fullName evidence="1">Methionine synthase II (Cobalamin-independent)</fullName>
    </submittedName>
</protein>
<dbReference type="EMBL" id="JACCFJ010000001">
    <property type="protein sequence ID" value="NYI84832.1"/>
    <property type="molecule type" value="Genomic_DNA"/>
</dbReference>
<organism evidence="1 2">
    <name type="scientific">Saccharopolyspora hordei</name>
    <dbReference type="NCBI Taxonomy" id="1838"/>
    <lineage>
        <taxon>Bacteria</taxon>
        <taxon>Bacillati</taxon>
        <taxon>Actinomycetota</taxon>
        <taxon>Actinomycetes</taxon>
        <taxon>Pseudonocardiales</taxon>
        <taxon>Pseudonocardiaceae</taxon>
        <taxon>Saccharopolyspora</taxon>
    </lineage>
</organism>